<dbReference type="EMBL" id="LS974620">
    <property type="protein sequence ID" value="CAG7907386.1"/>
    <property type="molecule type" value="Genomic_DNA"/>
</dbReference>
<evidence type="ECO:0000313" key="3">
    <source>
        <dbReference type="EMBL" id="VDD13950.1"/>
    </source>
</evidence>
<evidence type="ECO:0000256" key="1">
    <source>
        <dbReference type="SAM" id="MobiDB-lite"/>
    </source>
</evidence>
<feature type="non-terminal residue" evidence="3">
    <location>
        <position position="60"/>
    </location>
</feature>
<accession>A0A3P6CHL9</accession>
<name>A0A3P6CHL9_BRACM</name>
<dbReference type="Gramene" id="A04p22870.2_BraZ1">
    <property type="protein sequence ID" value="A04p22870.2_BraZ1.CDS"/>
    <property type="gene ID" value="A04g22870.2_BraZ1"/>
</dbReference>
<dbReference type="AlphaFoldDB" id="A0A3P6CHL9"/>
<sequence>MHEKGLRPRKTQNRRDEKGLGQQDFEPYAAFDPLANKAMAINIGNQVCHSVRDGEKYVYI</sequence>
<gene>
    <name evidence="3" type="ORF">BRAA04T17717Z</name>
    <name evidence="2" type="ORF">BRAPAZ1V2_A04P22870.2</name>
</gene>
<dbReference type="EMBL" id="LR031576">
    <property type="protein sequence ID" value="VDD13950.1"/>
    <property type="molecule type" value="Genomic_DNA"/>
</dbReference>
<protein>
    <submittedName>
        <fullName evidence="2">Uncharacterized protein</fullName>
    </submittedName>
</protein>
<proteinExistence type="predicted"/>
<organism evidence="3">
    <name type="scientific">Brassica campestris</name>
    <name type="common">Field mustard</name>
    <dbReference type="NCBI Taxonomy" id="3711"/>
    <lineage>
        <taxon>Eukaryota</taxon>
        <taxon>Viridiplantae</taxon>
        <taxon>Streptophyta</taxon>
        <taxon>Embryophyta</taxon>
        <taxon>Tracheophyta</taxon>
        <taxon>Spermatophyta</taxon>
        <taxon>Magnoliopsida</taxon>
        <taxon>eudicotyledons</taxon>
        <taxon>Gunneridae</taxon>
        <taxon>Pentapetalae</taxon>
        <taxon>rosids</taxon>
        <taxon>malvids</taxon>
        <taxon>Brassicales</taxon>
        <taxon>Brassicaceae</taxon>
        <taxon>Brassiceae</taxon>
        <taxon>Brassica</taxon>
    </lineage>
</organism>
<evidence type="ECO:0000313" key="2">
    <source>
        <dbReference type="EMBL" id="CAG7907386.1"/>
    </source>
</evidence>
<accession>A0A8D9I178</accession>
<dbReference type="Proteomes" id="UP000694005">
    <property type="component" value="Chromosome A04"/>
</dbReference>
<reference evidence="3" key="1">
    <citation type="submission" date="2018-11" db="EMBL/GenBank/DDBJ databases">
        <authorList>
            <consortium name="Genoscope - CEA"/>
            <person name="William W."/>
        </authorList>
    </citation>
    <scope>NUCLEOTIDE SEQUENCE</scope>
</reference>
<feature type="non-terminal residue" evidence="3">
    <location>
        <position position="1"/>
    </location>
</feature>
<feature type="region of interest" description="Disordered" evidence="1">
    <location>
        <begin position="1"/>
        <end position="25"/>
    </location>
</feature>